<reference evidence="5" key="1">
    <citation type="submission" date="2020-05" db="EMBL/GenBank/DDBJ databases">
        <authorList>
            <person name="Chiriac C."/>
            <person name="Salcher M."/>
            <person name="Ghai R."/>
            <person name="Kavagutti S V."/>
        </authorList>
    </citation>
    <scope>NUCLEOTIDE SEQUENCE</scope>
</reference>
<evidence type="ECO:0000256" key="1">
    <source>
        <dbReference type="ARBA" id="ARBA00006432"/>
    </source>
</evidence>
<dbReference type="SUPFAM" id="SSF56801">
    <property type="entry name" value="Acetyl-CoA synthetase-like"/>
    <property type="match status" value="1"/>
</dbReference>
<organism evidence="5">
    <name type="scientific">freshwater metagenome</name>
    <dbReference type="NCBI Taxonomy" id="449393"/>
    <lineage>
        <taxon>unclassified sequences</taxon>
        <taxon>metagenomes</taxon>
        <taxon>ecological metagenomes</taxon>
    </lineage>
</organism>
<feature type="domain" description="AMP-dependent synthetase/ligase" evidence="3">
    <location>
        <begin position="18"/>
        <end position="373"/>
    </location>
</feature>
<dbReference type="Gene3D" id="3.30.300.30">
    <property type="match status" value="1"/>
</dbReference>
<dbReference type="Pfam" id="PF13193">
    <property type="entry name" value="AMP-binding_C"/>
    <property type="match status" value="1"/>
</dbReference>
<dbReference type="InterPro" id="IPR045851">
    <property type="entry name" value="AMP-bd_C_sf"/>
</dbReference>
<name>A0A6J6AKH3_9ZZZZ</name>
<dbReference type="PANTHER" id="PTHR43201:SF5">
    <property type="entry name" value="MEDIUM-CHAIN ACYL-COA LIGASE ACSF2, MITOCHONDRIAL"/>
    <property type="match status" value="1"/>
</dbReference>
<evidence type="ECO:0000259" key="4">
    <source>
        <dbReference type="Pfam" id="PF13193"/>
    </source>
</evidence>
<dbReference type="Pfam" id="PF00501">
    <property type="entry name" value="AMP-binding"/>
    <property type="match status" value="1"/>
</dbReference>
<proteinExistence type="inferred from homology"/>
<dbReference type="InterPro" id="IPR025110">
    <property type="entry name" value="AMP-bd_C"/>
</dbReference>
<dbReference type="EMBL" id="CAEUNJ010000013">
    <property type="protein sequence ID" value="CAB4370830.1"/>
    <property type="molecule type" value="Genomic_DNA"/>
</dbReference>
<keyword evidence="2" id="KW-0436">Ligase</keyword>
<dbReference type="Gene3D" id="3.40.50.980">
    <property type="match status" value="2"/>
</dbReference>
<dbReference type="GO" id="GO:0031956">
    <property type="term" value="F:medium-chain fatty acid-CoA ligase activity"/>
    <property type="evidence" value="ECO:0007669"/>
    <property type="project" value="TreeGrafter"/>
</dbReference>
<evidence type="ECO:0000259" key="3">
    <source>
        <dbReference type="Pfam" id="PF00501"/>
    </source>
</evidence>
<dbReference type="AlphaFoldDB" id="A0A6J6AKH3"/>
<dbReference type="PROSITE" id="PS00455">
    <property type="entry name" value="AMP_BINDING"/>
    <property type="match status" value="1"/>
</dbReference>
<evidence type="ECO:0000256" key="2">
    <source>
        <dbReference type="ARBA" id="ARBA00022598"/>
    </source>
</evidence>
<dbReference type="PANTHER" id="PTHR43201">
    <property type="entry name" value="ACYL-COA SYNTHETASE"/>
    <property type="match status" value="1"/>
</dbReference>
<dbReference type="InterPro" id="IPR020845">
    <property type="entry name" value="AMP-binding_CS"/>
</dbReference>
<feature type="domain" description="AMP-binding enzyme C-terminal" evidence="4">
    <location>
        <begin position="424"/>
        <end position="498"/>
    </location>
</feature>
<protein>
    <submittedName>
        <fullName evidence="5">Unannotated protein</fullName>
    </submittedName>
</protein>
<sequence length="522" mass="57447">MAEVTSIERASTMWELVEARAAASPDAVALIEDDREITFKQLRDLSERVAAGFHEFGMRHGSRVTWQLPTRIETVVTSLALARIGAIQNPIIPIYRDREVGFVLQQTDAEYFLIPGDWNGFDFDEMAGRIRDDLGIDPTVMIAYDELPQAEPYTLPPAPTAGDEVRWIYYTSGTTSAPKGVRHTDQSLMAGGLGLADALSLTVEDVGSIAFPYAHIAGPDYLMMLLYRGCGAVLIEAFALDVAVELFARKGATMAGGGPAFYQMYLAKQRTQPNEKIIPSLRLLSGGGAPKPPEMYVEVMAEMGIPICHGYGMTECPMIAQSGPDDTEAQLMYTDGKPVTACEVRIVTLEGVVAAQGEDGEVRLKGPMLFKGYTDETLNKDAFDNDGWFRTGDLGHLDSDGHVVLTGRLKDVIIRKGENISAKEVEDMLYQHPKVGGVAVIGLPDRERGERVCAVVERAPGTDDLEFAEMVAYLKGSDLMVQKIPEQLEVVDELPRNQTLRKVLKQDLRDMYRDKPWSPPAR</sequence>
<dbReference type="GO" id="GO:0006631">
    <property type="term" value="P:fatty acid metabolic process"/>
    <property type="evidence" value="ECO:0007669"/>
    <property type="project" value="TreeGrafter"/>
</dbReference>
<comment type="similarity">
    <text evidence="1">Belongs to the ATP-dependent AMP-binding enzyme family.</text>
</comment>
<gene>
    <name evidence="5" type="ORF">UFOPK4201_00449</name>
</gene>
<dbReference type="Gene3D" id="2.30.38.10">
    <property type="entry name" value="Luciferase, Domain 3"/>
    <property type="match status" value="1"/>
</dbReference>
<evidence type="ECO:0000313" key="5">
    <source>
        <dbReference type="EMBL" id="CAB4370830.1"/>
    </source>
</evidence>
<dbReference type="InterPro" id="IPR000873">
    <property type="entry name" value="AMP-dep_synth/lig_dom"/>
</dbReference>
<accession>A0A6J6AKH3</accession>